<dbReference type="Proteomes" id="UP001500618">
    <property type="component" value="Unassembled WGS sequence"/>
</dbReference>
<accession>A0ABN2IBH4</accession>
<dbReference type="RefSeq" id="WP_344313561.1">
    <property type="nucleotide sequence ID" value="NZ_BAAANY010000023.1"/>
</dbReference>
<keyword evidence="2" id="KW-1185">Reference proteome</keyword>
<evidence type="ECO:0000313" key="2">
    <source>
        <dbReference type="Proteomes" id="UP001500618"/>
    </source>
</evidence>
<organism evidence="1 2">
    <name type="scientific">Fodinicola feengrottensis</name>
    <dbReference type="NCBI Taxonomy" id="435914"/>
    <lineage>
        <taxon>Bacteria</taxon>
        <taxon>Bacillati</taxon>
        <taxon>Actinomycetota</taxon>
        <taxon>Actinomycetes</taxon>
        <taxon>Mycobacteriales</taxon>
        <taxon>Fodinicola</taxon>
    </lineage>
</organism>
<protein>
    <submittedName>
        <fullName evidence="1">Uncharacterized protein</fullName>
    </submittedName>
</protein>
<gene>
    <name evidence="1" type="ORF">GCM10009765_58950</name>
</gene>
<comment type="caution">
    <text evidence="1">The sequence shown here is derived from an EMBL/GenBank/DDBJ whole genome shotgun (WGS) entry which is preliminary data.</text>
</comment>
<reference evidence="1 2" key="1">
    <citation type="journal article" date="2019" name="Int. J. Syst. Evol. Microbiol.">
        <title>The Global Catalogue of Microorganisms (GCM) 10K type strain sequencing project: providing services to taxonomists for standard genome sequencing and annotation.</title>
        <authorList>
            <consortium name="The Broad Institute Genomics Platform"/>
            <consortium name="The Broad Institute Genome Sequencing Center for Infectious Disease"/>
            <person name="Wu L."/>
            <person name="Ma J."/>
        </authorList>
    </citation>
    <scope>NUCLEOTIDE SEQUENCE [LARGE SCALE GENOMIC DNA]</scope>
    <source>
        <strain evidence="1 2">JCM 14718</strain>
    </source>
</reference>
<evidence type="ECO:0000313" key="1">
    <source>
        <dbReference type="EMBL" id="GAA1701593.1"/>
    </source>
</evidence>
<proteinExistence type="predicted"/>
<dbReference type="EMBL" id="BAAANY010000023">
    <property type="protein sequence ID" value="GAA1701593.1"/>
    <property type="molecule type" value="Genomic_DNA"/>
</dbReference>
<sequence length="78" mass="8174">MLRDVRADFIAAYLAEFKALAAAGRREGAEAVAAVLRDYYGHDVHGGETPVSVEAAVAAPLPETAAVSGPQPRRAARK</sequence>
<name>A0ABN2IBH4_9ACTN</name>